<feature type="region of interest" description="Disordered" evidence="1">
    <location>
        <begin position="1"/>
        <end position="33"/>
    </location>
</feature>
<keyword evidence="4" id="KW-1185">Reference proteome</keyword>
<name>A0A098DIB7_GIBZE</name>
<gene>
    <name evidence="3" type="primary">FG03398.1</name>
    <name evidence="2" type="ORF">FGRAMPH1_01T12785</name>
</gene>
<proteinExistence type="predicted"/>
<dbReference type="PANTHER" id="PTHR38887">
    <property type="entry name" value="CHROMOSOME 21, WHOLE GENOME SHOTGUN SEQUENCE"/>
    <property type="match status" value="1"/>
</dbReference>
<evidence type="ECO:0000313" key="3">
    <source>
        <dbReference type="EnsemblFungi" id="CEF78195"/>
    </source>
</evidence>
<reference evidence="2 4" key="3">
    <citation type="journal article" date="2015" name="BMC Genomics">
        <title>The completed genome sequence of the pathogenic ascomycete fungus Fusarium graminearum.</title>
        <authorList>
            <person name="King R."/>
            <person name="Urban M."/>
            <person name="Hammond-Kosack M.C."/>
            <person name="Hassani-Pak K."/>
            <person name="Hammond-Kosack K.E."/>
        </authorList>
    </citation>
    <scope>NUCLEOTIDE SEQUENCE [LARGE SCALE GENOMIC DNA]</scope>
    <source>
        <strain evidence="4">ATCC MYA-4620 / CBS 123657 / FGSC 9075 / NRRL 31084 / PH-1</strain>
        <strain evidence="2">PH-1</strain>
    </source>
</reference>
<evidence type="ECO:0000313" key="2">
    <source>
        <dbReference type="EMBL" id="CEF78195.1"/>
    </source>
</evidence>
<feature type="region of interest" description="Disordered" evidence="1">
    <location>
        <begin position="325"/>
        <end position="347"/>
    </location>
</feature>
<dbReference type="VEuPathDB" id="FungiDB:FGRAMPH1_01G12785"/>
<organism evidence="2 4">
    <name type="scientific">Gibberella zeae (strain ATCC MYA-4620 / CBS 123657 / FGSC 9075 / NRRL 31084 / PH-1)</name>
    <name type="common">Wheat head blight fungus</name>
    <name type="synonym">Fusarium graminearum</name>
    <dbReference type="NCBI Taxonomy" id="229533"/>
    <lineage>
        <taxon>Eukaryota</taxon>
        <taxon>Fungi</taxon>
        <taxon>Dikarya</taxon>
        <taxon>Ascomycota</taxon>
        <taxon>Pezizomycotina</taxon>
        <taxon>Sordariomycetes</taxon>
        <taxon>Hypocreomycetidae</taxon>
        <taxon>Hypocreales</taxon>
        <taxon>Nectriaceae</taxon>
        <taxon>Fusarium</taxon>
    </lineage>
</organism>
<sequence>MYSDQKDSRQQPFAVPELQYGDNDYYQPPPPTYQEHDTMSYISQQNAPSSRPIVLPSSSIGGGLEATPPFVRAYPPVLDSYGISSSEFMAIVDAVNIALAEPAPFKAMQIAGDGLGFAPDPVCQGVSLGLGLAAGAATAATAYIRPKKVLERVNRDIFAPKGLKMEILKDEEVMRRLKMTAKSIEPLQRLQEISHGVEVLSFDVEPPVKSSNVIDRVSAKQAAMKQAKKEEKKQKKADKRYQKREKAAEKYNYPIESIEERYDSDTESRIENEAKIVGLEDKILEINAQADAKLEGASDKKIREIEKRRKKDLEEVEKDRAKLLEKHEKALAKSQKKSGKREEKDEKKVAKLEWLMVRAL</sequence>
<reference evidence="3" key="4">
    <citation type="submission" date="2017-01" db="UniProtKB">
        <authorList>
            <consortium name="EnsemblFungi"/>
        </authorList>
    </citation>
    <scope>IDENTIFICATION</scope>
    <source>
        <strain evidence="3">PH-1 / ATCC MYA-4620 / FGSC 9075 / NRRL 31084</strain>
    </source>
</reference>
<reference evidence="3 4" key="1">
    <citation type="journal article" date="2007" name="Science">
        <title>The Fusarium graminearum genome reveals a link between localized polymorphism and pathogen specialization.</title>
        <authorList>
            <person name="Cuomo C.A."/>
            <person name="Gueldener U."/>
            <person name="Xu J.-R."/>
            <person name="Trail F."/>
            <person name="Turgeon B.G."/>
            <person name="Di Pietro A."/>
            <person name="Walton J.D."/>
            <person name="Ma L.-J."/>
            <person name="Baker S.E."/>
            <person name="Rep M."/>
            <person name="Adam G."/>
            <person name="Antoniw J."/>
            <person name="Baldwin T."/>
            <person name="Calvo S.E."/>
            <person name="Chang Y.-L."/>
            <person name="DeCaprio D."/>
            <person name="Gale L.R."/>
            <person name="Gnerre S."/>
            <person name="Goswami R.S."/>
            <person name="Hammond-Kosack K."/>
            <person name="Harris L.J."/>
            <person name="Hilburn K."/>
            <person name="Kennell J.C."/>
            <person name="Kroken S."/>
            <person name="Magnuson J.K."/>
            <person name="Mannhaupt G."/>
            <person name="Mauceli E.W."/>
            <person name="Mewes H.-W."/>
            <person name="Mitterbauer R."/>
            <person name="Muehlbauer G."/>
            <person name="Muensterkoetter M."/>
            <person name="Nelson D."/>
            <person name="O'Donnell K."/>
            <person name="Ouellet T."/>
            <person name="Qi W."/>
            <person name="Quesneville H."/>
            <person name="Roncero M.I.G."/>
            <person name="Seong K.-Y."/>
            <person name="Tetko I.V."/>
            <person name="Urban M."/>
            <person name="Waalwijk C."/>
            <person name="Ward T.J."/>
            <person name="Yao J."/>
            <person name="Birren B.W."/>
            <person name="Kistler H.C."/>
        </authorList>
    </citation>
    <scope>NUCLEOTIDE SEQUENCE [LARGE SCALE GENOMIC DNA]</scope>
    <source>
        <strain evidence="4">ATCC MYA-4620 / CBS 123657 / FGSC 9075 / NRRL 31084 / PH-1</strain>
        <strain evidence="3">PH-1 / ATCC MYA-4620 / FGSC 9075 / NRRL 31084</strain>
    </source>
</reference>
<dbReference type="InterPro" id="IPR053221">
    <property type="entry name" value="Burnettramic_acid_biosynth"/>
</dbReference>
<feature type="compositionally biased region" description="Basic residues" evidence="1">
    <location>
        <begin position="234"/>
        <end position="243"/>
    </location>
</feature>
<feature type="region of interest" description="Disordered" evidence="1">
    <location>
        <begin position="226"/>
        <end position="246"/>
    </location>
</feature>
<accession>A0A0E0S3X0</accession>
<dbReference type="InParanoid" id="A0A098DIB7"/>
<dbReference type="STRING" id="229533.A0A098DIB7"/>
<protein>
    <submittedName>
        <fullName evidence="2">Chromosome 2, complete genome</fullName>
    </submittedName>
</protein>
<dbReference type="PANTHER" id="PTHR38887:SF1">
    <property type="entry name" value="RAS MODIFICATION PROTEIN ERF4"/>
    <property type="match status" value="1"/>
</dbReference>
<accession>A0A098DIB7</accession>
<dbReference type="AlphaFoldDB" id="A0A098DIB7"/>
<evidence type="ECO:0000256" key="1">
    <source>
        <dbReference type="SAM" id="MobiDB-lite"/>
    </source>
</evidence>
<dbReference type="EMBL" id="HG970333">
    <property type="protein sequence ID" value="CEF78195.1"/>
    <property type="molecule type" value="Genomic_DNA"/>
</dbReference>
<dbReference type="EnsemblFungi" id="CEF78195">
    <property type="protein sequence ID" value="CEF78195"/>
    <property type="gene ID" value="FGRRES_16279"/>
</dbReference>
<dbReference type="eggNOG" id="ENOG502R0X3">
    <property type="taxonomic scope" value="Eukaryota"/>
</dbReference>
<evidence type="ECO:0000313" key="4">
    <source>
        <dbReference type="Proteomes" id="UP000070720"/>
    </source>
</evidence>
<dbReference type="Proteomes" id="UP000070720">
    <property type="component" value="Chromosome 2"/>
</dbReference>
<reference evidence="3 4" key="2">
    <citation type="journal article" date="2010" name="Nature">
        <title>Comparative genomics reveals mobile pathogenicity chromosomes in Fusarium.</title>
        <authorList>
            <person name="Ma L.J."/>
            <person name="van der Does H.C."/>
            <person name="Borkovich K.A."/>
            <person name="Coleman J.J."/>
            <person name="Daboussi M.J."/>
            <person name="Di Pietro A."/>
            <person name="Dufresne M."/>
            <person name="Freitag M."/>
            <person name="Grabherr M."/>
            <person name="Henrissat B."/>
            <person name="Houterman P.M."/>
            <person name="Kang S."/>
            <person name="Shim W.B."/>
            <person name="Woloshuk C."/>
            <person name="Xie X."/>
            <person name="Xu J.R."/>
            <person name="Antoniw J."/>
            <person name="Baker S.E."/>
            <person name="Bluhm B.H."/>
            <person name="Breakspear A."/>
            <person name="Brown D.W."/>
            <person name="Butchko R.A."/>
            <person name="Chapman S."/>
            <person name="Coulson R."/>
            <person name="Coutinho P.M."/>
            <person name="Danchin E.G."/>
            <person name="Diener A."/>
            <person name="Gale L.R."/>
            <person name="Gardiner D.M."/>
            <person name="Goff S."/>
            <person name="Hammond-Kosack K.E."/>
            <person name="Hilburn K."/>
            <person name="Hua-Van A."/>
            <person name="Jonkers W."/>
            <person name="Kazan K."/>
            <person name="Kodira C.D."/>
            <person name="Koehrsen M."/>
            <person name="Kumar L."/>
            <person name="Lee Y.H."/>
            <person name="Li L."/>
            <person name="Manners J.M."/>
            <person name="Miranda-Saavedra D."/>
            <person name="Mukherjee M."/>
            <person name="Park G."/>
            <person name="Park J."/>
            <person name="Park S.Y."/>
            <person name="Proctor R.H."/>
            <person name="Regev A."/>
            <person name="Ruiz-Roldan M.C."/>
            <person name="Sain D."/>
            <person name="Sakthikumar S."/>
            <person name="Sykes S."/>
            <person name="Schwartz D.C."/>
            <person name="Turgeon B.G."/>
            <person name="Wapinski I."/>
            <person name="Yoder O."/>
            <person name="Young S."/>
            <person name="Zeng Q."/>
            <person name="Zhou S."/>
            <person name="Galagan J."/>
            <person name="Cuomo C.A."/>
            <person name="Kistler H.C."/>
            <person name="Rep M."/>
        </authorList>
    </citation>
    <scope>GENOME REANNOTATION</scope>
    <source>
        <strain evidence="4">ATCC MYA-4620 / CBS 123657 / FGSC 9075 / NRRL 31084 / PH-1</strain>
        <strain evidence="3">PH-1 / ATCC MYA-4620 / FGSC 9075 / NRRL 31084</strain>
    </source>
</reference>